<sequence length="1829" mass="204100">METGEGEKKRPGEGDKSTKRKMKTASQIQLLEKTYAVATYPSEAMRAELSAKLGLTDRQLQMWFCHRRLKDRKDAGSKRPRKEAAAAAAGDEAVGVPEPANELGLGTAHGSGSGSFGQGEGRRALPRAVGAAVPRVGGDFPMVKRYYEPPQAISELRAIAFVESQLGEPLREDGPVLGVEFDPLPPDAFGAPLAAMTSQQNQAMRPYDSKMFERQDPKSIKTSSFLPSMDHCFVPSSSGGKRKAAFGSVPGVHPQTGARAALHEYQFLPEQPSVRADMYERVAPSHLYDTPVDAPIGRVPALSAGGPYHHGNEQAAAGYNFQGQVPNVSILPQQGRQSHVFSSGSTEYETVPNKNPLMNIGTDAQFGTHPIIGLENPFVSSNRRVSLDDDPSRMERKRKTDEARIAKEVEAHEKRIRKELEKQDILRRKREEQMRREMEKHDRERRKEEERLLREKQREEERFQREQRRENERRERFLQKESLRAEKMRQKEEVRKEREAARQKAANERATARRIARESMELIEDERLELMELAASSKGLTSIVSLDGDALQHLDLFRDMLSEFPPTSVLLKRPFAVHPWRDSEENVGNLLMVWKFLITFADSLELWPFTLDEFVQAFHDYDPRLLGEIHVALLKSIIKDIEDVARTPSIGLGANQNSAANPGGGHPQIVEGAYAWGFDIRSWQCHLNPLTWPEILRQFALSAGFGPQLKKRSVRGTYFRDDNEGHDGEDIVSTLRNGAAAENAVAIMQEKGFSHRRRSRHRLTPGTVKFAAFHVLSLEGAKGLTILEVADKIQKSGLRDLTTSKTPEASIAAALSRDAALFERTAPSTYCVRAPFRKDPADADAILSAAREKIQIFHSSRFSDSEEAEKDVEEGDDVERDDDSESDGAEDPEVDDLGTLATPNKEVLHSNDIKGAQEAGCSRNGKADAVCNDTTVAPHALGSVGKSFSSFPMERSRDISSSSGINGQPLDLSTADQDDTEIDESNSGEPWVQGLMEGEYSDLSVEERLNALVALIGVAIEGNSIRVILEERLEAANALKKQMWAEAQLDKRRMKEEYMTKLQYSSFTGTKAEMNLTGSAVDGNHSPLPCLDNNKGAEASPNQATKQEPYSDPHNIQYSYNNMPIEKSMLGHEVSVPQDNLTSQQYSYAAEKSRSQLKSYIGHQAEEMYVYRSLPLGQDRRRNRYWKFATSSSRNDPGSGRIFFESHDGCWRLIDSEEVFDALLASLDTRGIRESHLHSMLQKIETSFKETIQRSLHFNKAVDPTQVSVKDEDAEMASGTDCSMGTDSIGSTVCCLNSDRVEVSPSFRIEIGKNDTEKSDALKRYQDLHKWLWKECFNTYILCALKYGKKRCPELLVTCDICYDLYLSEEKHCPSCHKTFATTHNLYIKFSEHVMYCEKRNVDFNRNIRASNFSLPTRTQMLKAQLSLIEASIPTEALQPFWTEFHRKSWGVKLLSSSSADDLFQLLTLLECSIKRDCLSSNFETTKELLGSSMTGYLVDENASLPASVPVLPWVPQTTAAVALRLMDFDASVSYMLQQKVESHKDKEAGEFIKLPSRYAVVKNIQELEPAGTAEQADYEQEIWVEPGSRRNSVRGRGSRGRGRGRSRGGRGQRGSGSSRAEYGRENPWKRDKPVQRQGRRPRSRGRGRKRGRRTVRRKKPENKVVEKKTVLGGFGDMDHVKQMHDRESPRSSAGEEWDGEEVGTMYVEGDDNSAGISESDENVQASGDEYDDQGGADFASVYDDKLEPDESEENDGDEEGDGNVDGGIDDDEDGDVGMDDDDGDGGMDEDDEEDGDEEGEGDGDGDEDEDGNGDEDEGTASMSSGYSD</sequence>
<organism evidence="1 2">
    <name type="scientific">Persea americana</name>
    <name type="common">Avocado</name>
    <dbReference type="NCBI Taxonomy" id="3435"/>
    <lineage>
        <taxon>Eukaryota</taxon>
        <taxon>Viridiplantae</taxon>
        <taxon>Streptophyta</taxon>
        <taxon>Embryophyta</taxon>
        <taxon>Tracheophyta</taxon>
        <taxon>Spermatophyta</taxon>
        <taxon>Magnoliopsida</taxon>
        <taxon>Magnoliidae</taxon>
        <taxon>Laurales</taxon>
        <taxon>Lauraceae</taxon>
        <taxon>Persea</taxon>
    </lineage>
</organism>
<evidence type="ECO:0000313" key="2">
    <source>
        <dbReference type="Proteomes" id="UP001234297"/>
    </source>
</evidence>
<keyword evidence="2" id="KW-1185">Reference proteome</keyword>
<dbReference type="Proteomes" id="UP001234297">
    <property type="component" value="Chromosome 6"/>
</dbReference>
<protein>
    <submittedName>
        <fullName evidence="1">Uncharacterized protein</fullName>
    </submittedName>
</protein>
<comment type="caution">
    <text evidence="1">The sequence shown here is derived from an EMBL/GenBank/DDBJ whole genome shotgun (WGS) entry which is preliminary data.</text>
</comment>
<proteinExistence type="predicted"/>
<dbReference type="EMBL" id="CM056814">
    <property type="protein sequence ID" value="KAJ8626134.1"/>
    <property type="molecule type" value="Genomic_DNA"/>
</dbReference>
<gene>
    <name evidence="1" type="ORF">MRB53_019441</name>
</gene>
<accession>A0ACC2KY36</accession>
<evidence type="ECO:0000313" key="1">
    <source>
        <dbReference type="EMBL" id="KAJ8626134.1"/>
    </source>
</evidence>
<name>A0ACC2KY36_PERAE</name>
<reference evidence="1 2" key="1">
    <citation type="journal article" date="2022" name="Hortic Res">
        <title>A haplotype resolved chromosomal level avocado genome allows analysis of novel avocado genes.</title>
        <authorList>
            <person name="Nath O."/>
            <person name="Fletcher S.J."/>
            <person name="Hayward A."/>
            <person name="Shaw L.M."/>
            <person name="Masouleh A.K."/>
            <person name="Furtado A."/>
            <person name="Henry R.J."/>
            <person name="Mitter N."/>
        </authorList>
    </citation>
    <scope>NUCLEOTIDE SEQUENCE [LARGE SCALE GENOMIC DNA]</scope>
    <source>
        <strain evidence="2">cv. Hass</strain>
    </source>
</reference>